<organism evidence="1 2">
    <name type="scientific">Lysinibacillus pinottii</name>
    <dbReference type="NCBI Taxonomy" id="2973932"/>
    <lineage>
        <taxon>Bacteria</taxon>
        <taxon>Bacillati</taxon>
        <taxon>Bacillota</taxon>
        <taxon>Bacilli</taxon>
        <taxon>Bacillales</taxon>
        <taxon>Bacillaceae</taxon>
        <taxon>Lysinibacillus</taxon>
    </lineage>
</organism>
<keyword evidence="2" id="KW-1185">Reference proteome</keyword>
<evidence type="ECO:0000313" key="2">
    <source>
        <dbReference type="Proteomes" id="UP001525021"/>
    </source>
</evidence>
<proteinExistence type="predicted"/>
<comment type="caution">
    <text evidence="1">The sequence shown here is derived from an EMBL/GenBank/DDBJ whole genome shotgun (WGS) entry which is preliminary data.</text>
</comment>
<protein>
    <submittedName>
        <fullName evidence="1">Uncharacterized protein</fullName>
    </submittedName>
</protein>
<sequence length="271" mass="30450">MDTALCTFNNTRYNSYDFNLLPEPEKLFLRQHLKCIECKGKASFRKASTDNKPPCFAATHIGKCSKESSSKSVSSSPGKNKVSKIIVNPNEIKLKKTNFFTASSSVTQTQGTGNVGATKGHNKNSFTLDPAKKTTKSKTLRNILNQHLEGALNNTKLNITVNNKSFPLKDILFDWDKMIIHNISGFYCGYIRNSNKRIWLNTNSNNNLSILLDDTVADIIWSDLPYKSGSWDNGVPVIVYGTPRVSPNGKTFIKIFDIENIYISKKHYKKI</sequence>
<dbReference type="Proteomes" id="UP001525021">
    <property type="component" value="Unassembled WGS sequence"/>
</dbReference>
<accession>A0ABT2DV48</accession>
<dbReference type="EMBL" id="JANTOO010000018">
    <property type="protein sequence ID" value="MCS1397886.1"/>
    <property type="molecule type" value="Genomic_DNA"/>
</dbReference>
<evidence type="ECO:0000313" key="1">
    <source>
        <dbReference type="EMBL" id="MCS1397886.1"/>
    </source>
</evidence>
<dbReference type="RefSeq" id="WP_012295654.1">
    <property type="nucleotide sequence ID" value="NZ_JANTOO010000018.1"/>
</dbReference>
<reference evidence="1 2" key="1">
    <citation type="submission" date="2022-08" db="EMBL/GenBank/DDBJ databases">
        <title>Lysinibacillus sequencing.</title>
        <authorList>
            <person name="Dunlap C."/>
        </authorList>
    </citation>
    <scope>NUCLEOTIDE SEQUENCE [LARGE SCALE GENOMIC DNA]</scope>
    <source>
        <strain evidence="1 2">PB211</strain>
    </source>
</reference>
<name>A0ABT2DV48_9BACI</name>
<gene>
    <name evidence="1" type="ORF">NXZ79_17905</name>
</gene>